<feature type="compositionally biased region" description="Low complexity" evidence="1">
    <location>
        <begin position="229"/>
        <end position="248"/>
    </location>
</feature>
<feature type="region of interest" description="Disordered" evidence="1">
    <location>
        <begin position="229"/>
        <end position="266"/>
    </location>
</feature>
<evidence type="ECO:0000259" key="2">
    <source>
        <dbReference type="Pfam" id="PF21038"/>
    </source>
</evidence>
<organism evidence="3 4">
    <name type="scientific">Babesia microti (strain RI)</name>
    <dbReference type="NCBI Taxonomy" id="1133968"/>
    <lineage>
        <taxon>Eukaryota</taxon>
        <taxon>Sar</taxon>
        <taxon>Alveolata</taxon>
        <taxon>Apicomplexa</taxon>
        <taxon>Aconoidasida</taxon>
        <taxon>Piroplasmida</taxon>
        <taxon>Babesiidae</taxon>
        <taxon>Babesia</taxon>
    </lineage>
</organism>
<sequence length="1188" mass="133636">MGWDQINFECVGSLNAEMATCLVNSNLHSCSTYWETPVNGTFPIDLIFNIPPSKIGFIEMIAHEFKVPSKVVVFITNCDRWEPIGFFEFNGSFRPQSNHQREMKHVYLPLTDHFYTCFKLKFYSPRKSTSNIDNQVAICGLRVWGVLQNEGVISLLPNDQPMKYEDLIDSDSTKLLPDTTGDVAKFNQSNTKLKALRDSILELDQISMLIENEEQLNIHKASTSCNITSGSYSSDSSYPPLPNSNSKYDQTKQPYHTTPSTEFGNRKVERDLSSYIGYEKTIISLENTCQPYIISIVEVDPNVNPLDASNVSTSLNDLIGHLKDELSVSNNSISTANDITSVLNATNNDLPTQNSKPVATNTSPINNVHYISTHADRDNTNLIKRKLPIDLKNLESSSANPGSIVASVPQLKRKDSLVDNNFTVNDKEKLSTAEFFEDVSISHEKDVINLANLSDLETRTNVLNEASAVSRQNMYKYNVKTCSTDVYSPIEAKSQMLYTKETVDTSIDQQNYTNCYPFENDTLKAEKMDKTAKSTHENANSMDNSCIVYNADVLPLMPQAVPLSDPSLEFMTAKKTTVIEVNGNKMAMDDHKLTGFSSDNSLINHGPEVQRFVGPHSIGPEQSTSDFIDNNFLEDIREVTCEVTDISTDNEQSELGISHFSNPLYSSNHSRHSGKSLKSNISYETSGDDYVKSILLTPAPSTKILASGDTVDIPLDPSIVDGEPEEGYPEERPIAANNDNTFNEFIRSMMESPDSNITSCDELESPQIRPRHSDELYSPSSRDCITDSLSATNSYGMDYYFTPKKNINYERANRARLEYMILRPEFAYSSQQMQIHHDNSLYSPGDASNYDTPSVMSNSCVEHQERLQKKFQLQYGYTEDDQYSVPHPSDMDVVDYPSHNCISKVHTMRTSYPRTPDHSHGASLTPYRREPSVGYGDGQEARDMGHPSNIRISNLSYRTPTPKNGYSHNTPIYNRGNLTPLSHSSYEIDHTPRENMQHIHTPSNKFKNCGTIASSNLVADRYDKLYSIDALRSPLSERFDYIKMGDQSGRLSSFPNEEIIVSNVFGREMQQLVYSTRRGSRFMAIDNLIEAYKGHERSSIAHKALGLIVARSICDSSFEIAERALQVLDELELTYNLSQSFYRLVIQALVARIGAIPSNISDKCEDKIRKLSYSGMFNDIIEHFLHCT</sequence>
<dbReference type="RefSeq" id="XP_021338280.1">
    <property type="nucleotide sequence ID" value="XM_021481663.1"/>
</dbReference>
<dbReference type="OrthoDB" id="66599at2759"/>
<dbReference type="InterPro" id="IPR048739">
    <property type="entry name" value="CEP104_N"/>
</dbReference>
<reference evidence="3 4" key="2">
    <citation type="journal article" date="2013" name="PLoS ONE">
        <title>Whole genome mapping and re-organization of the nuclear and mitochondrial genomes of Babesia microti isolates.</title>
        <authorList>
            <person name="Cornillot E."/>
            <person name="Dassouli A."/>
            <person name="Garg A."/>
            <person name="Pachikara N."/>
            <person name="Randazzo S."/>
            <person name="Depoix D."/>
            <person name="Carcy B."/>
            <person name="Delbecq S."/>
            <person name="Frutos R."/>
            <person name="Silva J.C."/>
            <person name="Sutton R."/>
            <person name="Krause P.J."/>
            <person name="Mamoun C.B."/>
        </authorList>
    </citation>
    <scope>NUCLEOTIDE SEQUENCE [LARGE SCALE GENOMIC DNA]</scope>
    <source>
        <strain evidence="3 4">RI</strain>
    </source>
</reference>
<dbReference type="GO" id="GO:0005929">
    <property type="term" value="C:cilium"/>
    <property type="evidence" value="ECO:0007669"/>
    <property type="project" value="TreeGrafter"/>
</dbReference>
<name>A0A1R4AAU7_BABMR</name>
<dbReference type="AlphaFoldDB" id="A0A1R4AAU7"/>
<keyword evidence="4" id="KW-1185">Reference proteome</keyword>
<dbReference type="PANTHER" id="PTHR13371:SF0">
    <property type="entry name" value="CENTROSOMAL PROTEIN OF 104 KDA"/>
    <property type="match status" value="1"/>
</dbReference>
<feature type="compositionally biased region" description="Polar residues" evidence="1">
    <location>
        <begin position="251"/>
        <end position="263"/>
    </location>
</feature>
<dbReference type="Proteomes" id="UP000002899">
    <property type="component" value="Chromosome II"/>
</dbReference>
<dbReference type="InterPro" id="IPR052607">
    <property type="entry name" value="CEP104-like"/>
</dbReference>
<evidence type="ECO:0000313" key="4">
    <source>
        <dbReference type="Proteomes" id="UP000002899"/>
    </source>
</evidence>
<evidence type="ECO:0000256" key="1">
    <source>
        <dbReference type="SAM" id="MobiDB-lite"/>
    </source>
</evidence>
<dbReference type="PANTHER" id="PTHR13371">
    <property type="entry name" value="GLYCINE-, GLUTAMATE-, THIENYLCYCLOHEXYLPIPERIDINE-BINDING PROTEIN"/>
    <property type="match status" value="1"/>
</dbReference>
<dbReference type="VEuPathDB" id="PiroplasmaDB:BMR1_02g03165"/>
<accession>A0A1R4AAU7</accession>
<dbReference type="GeneID" id="24424415"/>
<dbReference type="EMBL" id="FO082872">
    <property type="protein sequence ID" value="SJK86084.1"/>
    <property type="molecule type" value="Genomic_DNA"/>
</dbReference>
<reference evidence="3 4" key="3">
    <citation type="journal article" date="2016" name="Sci. Rep.">
        <title>Genome-wide diversity and gene expression profiling of Babesia microti isolates identify polymorphic genes that mediate host-pathogen interactions.</title>
        <authorList>
            <person name="Silva J.C."/>
            <person name="Cornillot E."/>
            <person name="McCracken C."/>
            <person name="Usmani-Brown S."/>
            <person name="Dwivedi A."/>
            <person name="Ifeonu O.O."/>
            <person name="Crabtree J."/>
            <person name="Gotia H.T."/>
            <person name="Virji A.Z."/>
            <person name="Reynes C."/>
            <person name="Colinge J."/>
            <person name="Kumar V."/>
            <person name="Lawres L."/>
            <person name="Pazzi J.E."/>
            <person name="Pablo J.V."/>
            <person name="Hung C."/>
            <person name="Brancato J."/>
            <person name="Kumari P."/>
            <person name="Orvis J."/>
            <person name="Tretina K."/>
            <person name="Chibucos M."/>
            <person name="Ott S."/>
            <person name="Sadzewicz L."/>
            <person name="Sengamalay N."/>
            <person name="Shetty A.C."/>
            <person name="Su Q."/>
            <person name="Tallon L."/>
            <person name="Fraser C.M."/>
            <person name="Frutos R."/>
            <person name="Molina D.M."/>
            <person name="Krause P.J."/>
            <person name="Ben Mamoun C."/>
        </authorList>
    </citation>
    <scope>NUCLEOTIDE SEQUENCE [LARGE SCALE GENOMIC DNA]</scope>
    <source>
        <strain evidence="3 4">RI</strain>
    </source>
</reference>
<evidence type="ECO:0000313" key="3">
    <source>
        <dbReference type="EMBL" id="SJK86084.1"/>
    </source>
</evidence>
<reference evidence="3 4" key="1">
    <citation type="journal article" date="2012" name="Nucleic Acids Res.">
        <title>Sequencing of the smallest Apicomplexan genome from the human pathogen Babesia microti.</title>
        <authorList>
            <person name="Cornillot E."/>
            <person name="Hadj-Kaddour K."/>
            <person name="Dassouli A."/>
            <person name="Noel B."/>
            <person name="Ranwez V."/>
            <person name="Vacherie B."/>
            <person name="Augagneur Y."/>
            <person name="Bres V."/>
            <person name="Duclos A."/>
            <person name="Randazzo S."/>
            <person name="Carcy B."/>
            <person name="Debierre-Grockiego F."/>
            <person name="Delbecq S."/>
            <person name="Moubri-Menage K."/>
            <person name="Shams-Eldin H."/>
            <person name="Usmani-Brown S."/>
            <person name="Bringaud F."/>
            <person name="Wincker P."/>
            <person name="Vivares C.P."/>
            <person name="Schwarz R.T."/>
            <person name="Schetters T.P."/>
            <person name="Krause P.J."/>
            <person name="Gorenflot A."/>
            <person name="Berry V."/>
            <person name="Barbe V."/>
            <person name="Ben Mamoun C."/>
        </authorList>
    </citation>
    <scope>NUCLEOTIDE SEQUENCE [LARGE SCALE GENOMIC DNA]</scope>
    <source>
        <strain evidence="3 4">RI</strain>
    </source>
</reference>
<feature type="domain" description="Centrosomal protein CEP104 N-terminal" evidence="2">
    <location>
        <begin position="34"/>
        <end position="144"/>
    </location>
</feature>
<feature type="compositionally biased region" description="Polar residues" evidence="1">
    <location>
        <begin position="950"/>
        <end position="965"/>
    </location>
</feature>
<feature type="region of interest" description="Disordered" evidence="1">
    <location>
        <begin position="910"/>
        <end position="965"/>
    </location>
</feature>
<gene>
    <name evidence="3" type="ORF">BMR1_02g03165</name>
</gene>
<proteinExistence type="predicted"/>
<protein>
    <recommendedName>
        <fullName evidence="2">Centrosomal protein CEP104 N-terminal domain-containing protein</fullName>
    </recommendedName>
</protein>
<dbReference type="KEGG" id="bmic:BMR1_02g03165"/>
<dbReference type="Pfam" id="PF21038">
    <property type="entry name" value="CEP104_N"/>
    <property type="match status" value="1"/>
</dbReference>